<protein>
    <recommendedName>
        <fullName evidence="1">Stage II sporulation protein M</fullName>
    </recommendedName>
</protein>
<comment type="caution">
    <text evidence="3">The sequence shown here is derived from an EMBL/GenBank/DDBJ whole genome shotgun (WGS) entry which is preliminary data.</text>
</comment>
<feature type="transmembrane region" description="Helical" evidence="2">
    <location>
        <begin position="81"/>
        <end position="104"/>
    </location>
</feature>
<keyword evidence="1" id="KW-0749">Sporulation</keyword>
<dbReference type="OrthoDB" id="2065033at2"/>
<dbReference type="GO" id="GO:0030435">
    <property type="term" value="P:sporulation resulting in formation of a cellular spore"/>
    <property type="evidence" value="ECO:0007669"/>
    <property type="project" value="UniProtKB-KW"/>
</dbReference>
<dbReference type="AlphaFoldDB" id="A0A0A2V2B0"/>
<proteinExistence type="predicted"/>
<dbReference type="InterPro" id="IPR002798">
    <property type="entry name" value="SpoIIM-like"/>
</dbReference>
<feature type="transmembrane region" description="Helical" evidence="2">
    <location>
        <begin position="16"/>
        <end position="37"/>
    </location>
</feature>
<keyword evidence="1" id="KW-1003">Cell membrane</keyword>
<feature type="transmembrane region" description="Helical" evidence="2">
    <location>
        <begin position="174"/>
        <end position="194"/>
    </location>
</feature>
<evidence type="ECO:0000256" key="2">
    <source>
        <dbReference type="SAM" id="Phobius"/>
    </source>
</evidence>
<comment type="subcellular location">
    <subcellularLocation>
        <location evidence="1">Cell membrane</location>
        <topology evidence="1">Multi-pass membrane protein</topology>
    </subcellularLocation>
    <text evidence="1">Localizes to the sporulation septum and to the second division site within the mother cell. Before the start of engulfment localizes to the septal midpoint, then spreads throughout the septum prior to becoming enriched at the leading edge of the engulfing membrane, where it remains until the completion of membrane migration. Some remain partially trapped at the septum during engulfment and upon completion of engulfment become dispersed in the outer forespore membrane. Localization of the MPD complex to the septal membrane is dependent on SpoIIB.</text>
</comment>
<dbReference type="EMBL" id="AVBG01000001">
    <property type="protein sequence ID" value="KGP93203.1"/>
    <property type="molecule type" value="Genomic_DNA"/>
</dbReference>
<evidence type="ECO:0000256" key="1">
    <source>
        <dbReference type="PIRNR" id="PIRNR038973"/>
    </source>
</evidence>
<dbReference type="RefSeq" id="WP_036779592.1">
    <property type="nucleotide sequence ID" value="NZ_AVBG01000001.1"/>
</dbReference>
<dbReference type="PIRSF" id="PIRSF038973">
    <property type="entry name" value="SpoIIM"/>
    <property type="match status" value="1"/>
</dbReference>
<accession>A0A0A2V2B0</accession>
<dbReference type="InterPro" id="IPR014196">
    <property type="entry name" value="SpoIIM"/>
</dbReference>
<dbReference type="GO" id="GO:0005886">
    <property type="term" value="C:plasma membrane"/>
    <property type="evidence" value="ECO:0007669"/>
    <property type="project" value="UniProtKB-SubCell"/>
</dbReference>
<evidence type="ECO:0000313" key="3">
    <source>
        <dbReference type="EMBL" id="KGP93203.1"/>
    </source>
</evidence>
<keyword evidence="1 2" id="KW-0472">Membrane</keyword>
<dbReference type="Pfam" id="PF01944">
    <property type="entry name" value="SpoIIM"/>
    <property type="match status" value="1"/>
</dbReference>
<dbReference type="NCBIfam" id="TIGR02831">
    <property type="entry name" value="spo_II_M"/>
    <property type="match status" value="1"/>
</dbReference>
<dbReference type="STRING" id="1385513.N780_12950"/>
<keyword evidence="2" id="KW-1133">Transmembrane helix</keyword>
<organism evidence="3 4">
    <name type="scientific">Pontibacillus chungwhensis BH030062</name>
    <dbReference type="NCBI Taxonomy" id="1385513"/>
    <lineage>
        <taxon>Bacteria</taxon>
        <taxon>Bacillati</taxon>
        <taxon>Bacillota</taxon>
        <taxon>Bacilli</taxon>
        <taxon>Bacillales</taxon>
        <taxon>Bacillaceae</taxon>
        <taxon>Pontibacillus</taxon>
    </lineage>
</organism>
<keyword evidence="1 2" id="KW-0812">Transmembrane</keyword>
<feature type="transmembrane region" description="Helical" evidence="2">
    <location>
        <begin position="124"/>
        <end position="153"/>
    </location>
</feature>
<reference evidence="3 4" key="1">
    <citation type="submission" date="2013-08" db="EMBL/GenBank/DDBJ databases">
        <title>Genome of Pontibacillus chungwhensis.</title>
        <authorList>
            <person name="Wang Q."/>
            <person name="Wang G."/>
        </authorList>
    </citation>
    <scope>NUCLEOTIDE SEQUENCE [LARGE SCALE GENOMIC DNA]</scope>
    <source>
        <strain evidence="3 4">BH030062</strain>
    </source>
</reference>
<gene>
    <name evidence="3" type="ORF">N780_12950</name>
</gene>
<comment type="subunit">
    <text evidence="1">Component of the MPD complex composed of SpoIIM, SpoIIP and SpoIID.</text>
</comment>
<sequence>MYAKGYAASQHVRENASIYVFTSLLFLIGIVFGAVIVNSMNVIQKQDLFFYLDQFFEQMMGGTVSDAQSLLKSSFFYHMKYLLLIFILGMSVIGMPIIWILLFMKGIVVGFSVGFLVNQMGWKGLFMAAASIAPQNLIIIPVYIMAGSIAMIFSFTLLQKLMAKKGHQPLLPPLMRYGAIFVILFAVLSIASIIESYVSPGALKAVVEFIYGH</sequence>
<dbReference type="Proteomes" id="UP000030153">
    <property type="component" value="Unassembled WGS sequence"/>
</dbReference>
<name>A0A0A2V2B0_9BACI</name>
<comment type="function">
    <text evidence="1">Required for complete septum migration and engulfment of the forespore compartment during sporulation. Required for stabilizing and recruiting of SpoIIP to the septal membrane.</text>
</comment>
<evidence type="ECO:0000313" key="4">
    <source>
        <dbReference type="Proteomes" id="UP000030153"/>
    </source>
</evidence>
<keyword evidence="4" id="KW-1185">Reference proteome</keyword>
<dbReference type="eggNOG" id="COG1300">
    <property type="taxonomic scope" value="Bacteria"/>
</dbReference>